<organism evidence="2 3">
    <name type="scientific">Pseudomonas protegens</name>
    <dbReference type="NCBI Taxonomy" id="380021"/>
    <lineage>
        <taxon>Bacteria</taxon>
        <taxon>Pseudomonadati</taxon>
        <taxon>Pseudomonadota</taxon>
        <taxon>Gammaproteobacteria</taxon>
        <taxon>Pseudomonadales</taxon>
        <taxon>Pseudomonadaceae</taxon>
        <taxon>Pseudomonas</taxon>
    </lineage>
</organism>
<comment type="caution">
    <text evidence="2">The sequence shown here is derived from an EMBL/GenBank/DDBJ whole genome shotgun (WGS) entry which is preliminary data.</text>
</comment>
<protein>
    <submittedName>
        <fullName evidence="2">Alpha/beta hydrolase</fullName>
    </submittedName>
</protein>
<accession>A0A9Q6IB99</accession>
<dbReference type="Gene3D" id="3.40.50.1820">
    <property type="entry name" value="alpha/beta hydrolase"/>
    <property type="match status" value="1"/>
</dbReference>
<dbReference type="RefSeq" id="WP_110653193.1">
    <property type="nucleotide sequence ID" value="NZ_QJRN01000018.1"/>
</dbReference>
<reference evidence="2 3" key="1">
    <citation type="submission" date="2018-06" db="EMBL/GenBank/DDBJ databases">
        <title>Pseudomonas diversity within urban Lake Michigan freshwaters.</title>
        <authorList>
            <person name="Batrich M."/>
            <person name="Hatzopoulos T."/>
            <person name="Putonti C."/>
        </authorList>
    </citation>
    <scope>NUCLEOTIDE SEQUENCE [LARGE SCALE GENOMIC DNA]</scope>
    <source>
        <strain evidence="2 3">MB-090624</strain>
    </source>
</reference>
<dbReference type="EMBL" id="QJRN01000018">
    <property type="protein sequence ID" value="PYC31236.1"/>
    <property type="molecule type" value="Genomic_DNA"/>
</dbReference>
<dbReference type="AlphaFoldDB" id="A0A9Q6IB99"/>
<evidence type="ECO:0000259" key="1">
    <source>
        <dbReference type="Pfam" id="PF12146"/>
    </source>
</evidence>
<dbReference type="InterPro" id="IPR022742">
    <property type="entry name" value="Hydrolase_4"/>
</dbReference>
<gene>
    <name evidence="2" type="ORF">DMX08_25075</name>
</gene>
<proteinExistence type="predicted"/>
<dbReference type="Proteomes" id="UP000248188">
    <property type="component" value="Unassembled WGS sequence"/>
</dbReference>
<dbReference type="Pfam" id="PF12146">
    <property type="entry name" value="Hydrolase_4"/>
    <property type="match status" value="1"/>
</dbReference>
<dbReference type="InterPro" id="IPR029058">
    <property type="entry name" value="AB_hydrolase_fold"/>
</dbReference>
<feature type="domain" description="Serine aminopeptidase S33" evidence="1">
    <location>
        <begin position="44"/>
        <end position="208"/>
    </location>
</feature>
<sequence>MIDPTPLPILVLLPGMDGTGRLFDPLLHALPPNVAVQVLRYPTDQVLDYPALVERVWQQLPLDRPFVLLGESFSGPVAVSIAARRPSALLGLVLCSSFVRNPRSALAPLSPLLKLLPLRHLPFWPMDALLLGGFSTAPLRSALAAAIAQVTPQVLRARLQSVIAVDASQALVATDVPLLYLQARHDRLVPASASILIRQLRKDARLVAIEGPHCLLQAAPTEAAVHLQRFMHELAQARVALNGS</sequence>
<name>A0A9Q6IB99_9PSED</name>
<keyword evidence="2" id="KW-0378">Hydrolase</keyword>
<dbReference type="GO" id="GO:0016787">
    <property type="term" value="F:hydrolase activity"/>
    <property type="evidence" value="ECO:0007669"/>
    <property type="project" value="UniProtKB-KW"/>
</dbReference>
<dbReference type="SUPFAM" id="SSF53474">
    <property type="entry name" value="alpha/beta-Hydrolases"/>
    <property type="match status" value="1"/>
</dbReference>
<evidence type="ECO:0000313" key="2">
    <source>
        <dbReference type="EMBL" id="PYC31236.1"/>
    </source>
</evidence>
<evidence type="ECO:0000313" key="3">
    <source>
        <dbReference type="Proteomes" id="UP000248188"/>
    </source>
</evidence>